<feature type="signal peptide" evidence="1">
    <location>
        <begin position="1"/>
        <end position="19"/>
    </location>
</feature>
<proteinExistence type="predicted"/>
<keyword evidence="1" id="KW-0732">Signal</keyword>
<dbReference type="EMBL" id="WTYX01000001">
    <property type="protein sequence ID" value="MXO90855.1"/>
    <property type="molecule type" value="Genomic_DNA"/>
</dbReference>
<dbReference type="Proteomes" id="UP000442714">
    <property type="component" value="Unassembled WGS sequence"/>
</dbReference>
<name>A0A844ZSM5_9SPHN</name>
<comment type="caution">
    <text evidence="2">The sequence shown here is derived from an EMBL/GenBank/DDBJ whole genome shotgun (WGS) entry which is preliminary data.</text>
</comment>
<dbReference type="RefSeq" id="WP_160604439.1">
    <property type="nucleotide sequence ID" value="NZ_WTYX01000001.1"/>
</dbReference>
<sequence>MSRIAKISVFSAFVLTTQAACVAKDVSANCTVEGAKYLSGAYSDSEICRGFEDRLSKAIAADGTSAKAGALTVAIQLHERGSAEAQVSRQDGGEVTDYPVVAVDVMDRPLAKDDLDKLADSVAQMLKTN</sequence>
<feature type="chain" id="PRO_5032446514" description="Secreted protein" evidence="1">
    <location>
        <begin position="20"/>
        <end position="129"/>
    </location>
</feature>
<dbReference type="OrthoDB" id="9890266at2"/>
<evidence type="ECO:0000313" key="2">
    <source>
        <dbReference type="EMBL" id="MXO90855.1"/>
    </source>
</evidence>
<keyword evidence="3" id="KW-1185">Reference proteome</keyword>
<organism evidence="2 3">
    <name type="scientific">Pontixanthobacter aquaemixtae</name>
    <dbReference type="NCBI Taxonomy" id="1958940"/>
    <lineage>
        <taxon>Bacteria</taxon>
        <taxon>Pseudomonadati</taxon>
        <taxon>Pseudomonadota</taxon>
        <taxon>Alphaproteobacteria</taxon>
        <taxon>Sphingomonadales</taxon>
        <taxon>Erythrobacteraceae</taxon>
        <taxon>Pontixanthobacter</taxon>
    </lineage>
</organism>
<gene>
    <name evidence="2" type="ORF">GRI41_08485</name>
</gene>
<dbReference type="AlphaFoldDB" id="A0A844ZSM5"/>
<accession>A0A844ZSM5</accession>
<evidence type="ECO:0000256" key="1">
    <source>
        <dbReference type="SAM" id="SignalP"/>
    </source>
</evidence>
<reference evidence="2 3" key="1">
    <citation type="submission" date="2019-12" db="EMBL/GenBank/DDBJ databases">
        <title>Genomic-based taxomic classification of the family Erythrobacteraceae.</title>
        <authorList>
            <person name="Xu L."/>
        </authorList>
    </citation>
    <scope>NUCLEOTIDE SEQUENCE [LARGE SCALE GENOMIC DNA]</scope>
    <source>
        <strain evidence="2 3">KCTC 52763</strain>
    </source>
</reference>
<evidence type="ECO:0008006" key="4">
    <source>
        <dbReference type="Google" id="ProtNLM"/>
    </source>
</evidence>
<protein>
    <recommendedName>
        <fullName evidence="4">Secreted protein</fullName>
    </recommendedName>
</protein>
<evidence type="ECO:0000313" key="3">
    <source>
        <dbReference type="Proteomes" id="UP000442714"/>
    </source>
</evidence>